<reference evidence="2 3" key="1">
    <citation type="submission" date="2018-09" db="EMBL/GenBank/DDBJ databases">
        <title>A high-quality reference genome of wild soybean provides a powerful tool to mine soybean genomes.</title>
        <authorList>
            <person name="Xie M."/>
            <person name="Chung C.Y.L."/>
            <person name="Li M.-W."/>
            <person name="Wong F.-L."/>
            <person name="Chan T.-F."/>
            <person name="Lam H.-M."/>
        </authorList>
    </citation>
    <scope>NUCLEOTIDE SEQUENCE [LARGE SCALE GENOMIC DNA]</scope>
    <source>
        <strain evidence="3">cv. W05</strain>
        <tissue evidence="2">Hypocotyl of etiolated seedlings</tissue>
    </source>
</reference>
<feature type="region of interest" description="Disordered" evidence="1">
    <location>
        <begin position="1"/>
        <end position="23"/>
    </location>
</feature>
<sequence>MSQQQNQNQNLPAVSQSLPQQTVSEADVKPFSISNIGGCIDSNIDSSNNRPKRISRRPNYLKEYVQA</sequence>
<evidence type="ECO:0000313" key="3">
    <source>
        <dbReference type="Proteomes" id="UP000289340"/>
    </source>
</evidence>
<evidence type="ECO:0000256" key="1">
    <source>
        <dbReference type="SAM" id="MobiDB-lite"/>
    </source>
</evidence>
<feature type="region of interest" description="Disordered" evidence="1">
    <location>
        <begin position="39"/>
        <end position="59"/>
    </location>
</feature>
<dbReference type="Proteomes" id="UP000289340">
    <property type="component" value="Chromosome 10"/>
</dbReference>
<dbReference type="EMBL" id="QZWG01000010">
    <property type="protein sequence ID" value="RZB89727.1"/>
    <property type="molecule type" value="Genomic_DNA"/>
</dbReference>
<keyword evidence="3" id="KW-1185">Reference proteome</keyword>
<accession>A0A445IUF5</accession>
<comment type="caution">
    <text evidence="2">The sequence shown here is derived from an EMBL/GenBank/DDBJ whole genome shotgun (WGS) entry which is preliminary data.</text>
</comment>
<name>A0A445IUF5_GLYSO</name>
<gene>
    <name evidence="2" type="ORF">D0Y65_028480</name>
</gene>
<protein>
    <submittedName>
        <fullName evidence="2">Uncharacterized protein</fullName>
    </submittedName>
</protein>
<dbReference type="AlphaFoldDB" id="A0A445IUF5"/>
<organism evidence="2 3">
    <name type="scientific">Glycine soja</name>
    <name type="common">Wild soybean</name>
    <dbReference type="NCBI Taxonomy" id="3848"/>
    <lineage>
        <taxon>Eukaryota</taxon>
        <taxon>Viridiplantae</taxon>
        <taxon>Streptophyta</taxon>
        <taxon>Embryophyta</taxon>
        <taxon>Tracheophyta</taxon>
        <taxon>Spermatophyta</taxon>
        <taxon>Magnoliopsida</taxon>
        <taxon>eudicotyledons</taxon>
        <taxon>Gunneridae</taxon>
        <taxon>Pentapetalae</taxon>
        <taxon>rosids</taxon>
        <taxon>fabids</taxon>
        <taxon>Fabales</taxon>
        <taxon>Fabaceae</taxon>
        <taxon>Papilionoideae</taxon>
        <taxon>50 kb inversion clade</taxon>
        <taxon>NPAAA clade</taxon>
        <taxon>indigoferoid/millettioid clade</taxon>
        <taxon>Phaseoleae</taxon>
        <taxon>Glycine</taxon>
        <taxon>Glycine subgen. Soja</taxon>
    </lineage>
</organism>
<evidence type="ECO:0000313" key="2">
    <source>
        <dbReference type="EMBL" id="RZB89726.1"/>
    </source>
</evidence>
<dbReference type="EMBL" id="QZWG01000010">
    <property type="protein sequence ID" value="RZB89726.1"/>
    <property type="molecule type" value="Genomic_DNA"/>
</dbReference>
<proteinExistence type="predicted"/>